<reference evidence="1 2" key="1">
    <citation type="journal article" date="2015" name="Nature">
        <title>rRNA introns, odd ribosomes, and small enigmatic genomes across a large radiation of phyla.</title>
        <authorList>
            <person name="Brown C.T."/>
            <person name="Hug L.A."/>
            <person name="Thomas B.C."/>
            <person name="Sharon I."/>
            <person name="Castelle C.J."/>
            <person name="Singh A."/>
            <person name="Wilkins M.J."/>
            <person name="Williams K.H."/>
            <person name="Banfield J.F."/>
        </authorList>
    </citation>
    <scope>NUCLEOTIDE SEQUENCE [LARGE SCALE GENOMIC DNA]</scope>
</reference>
<gene>
    <name evidence="1" type="ORF">UT63_C0046G0001</name>
</gene>
<proteinExistence type="predicted"/>
<dbReference type="Proteomes" id="UP000034539">
    <property type="component" value="Unassembled WGS sequence"/>
</dbReference>
<evidence type="ECO:0000313" key="2">
    <source>
        <dbReference type="Proteomes" id="UP000034539"/>
    </source>
</evidence>
<name>A0A0G0Q4N1_9BACT</name>
<evidence type="ECO:0000313" key="1">
    <source>
        <dbReference type="EMBL" id="KKR32336.1"/>
    </source>
</evidence>
<protein>
    <submittedName>
        <fullName evidence="1">Uncharacterized protein</fullName>
    </submittedName>
</protein>
<accession>A0A0G0Q4N1</accession>
<dbReference type="AlphaFoldDB" id="A0A0G0Q4N1"/>
<feature type="non-terminal residue" evidence="1">
    <location>
        <position position="80"/>
    </location>
</feature>
<dbReference type="EMBL" id="LBXN01000046">
    <property type="protein sequence ID" value="KKR32336.1"/>
    <property type="molecule type" value="Genomic_DNA"/>
</dbReference>
<organism evidence="1 2">
    <name type="scientific">Candidatus Gottesmanbacteria bacterium GW2011_GWC2_39_8</name>
    <dbReference type="NCBI Taxonomy" id="1618450"/>
    <lineage>
        <taxon>Bacteria</taxon>
        <taxon>Candidatus Gottesmaniibacteriota</taxon>
    </lineage>
</organism>
<comment type="caution">
    <text evidence="1">The sequence shown here is derived from an EMBL/GenBank/DDBJ whole genome shotgun (WGS) entry which is preliminary data.</text>
</comment>
<sequence length="80" mass="9290">MKFPDIKFPDIYDQLSHAVARAGCIRLQENSPTFRLAQAVAKKRKLERVARRKNVPIWEIRRAKREGDLAARMQSNSRLA</sequence>